<protein>
    <submittedName>
        <fullName evidence="11">ABC transporter ATP-binding protein</fullName>
    </submittedName>
</protein>
<dbReference type="InterPro" id="IPR036640">
    <property type="entry name" value="ABC1_TM_sf"/>
</dbReference>
<dbReference type="Pfam" id="PF00005">
    <property type="entry name" value="ABC_tran"/>
    <property type="match status" value="1"/>
</dbReference>
<dbReference type="FunFam" id="3.40.50.300:FF:000287">
    <property type="entry name" value="Multidrug ABC transporter ATP-binding protein"/>
    <property type="match status" value="1"/>
</dbReference>
<evidence type="ECO:0000256" key="1">
    <source>
        <dbReference type="ARBA" id="ARBA00004651"/>
    </source>
</evidence>
<keyword evidence="4" id="KW-0547">Nucleotide-binding</keyword>
<dbReference type="Gene3D" id="3.40.50.300">
    <property type="entry name" value="P-loop containing nucleotide triphosphate hydrolases"/>
    <property type="match status" value="1"/>
</dbReference>
<feature type="transmembrane region" description="Helical" evidence="8">
    <location>
        <begin position="20"/>
        <end position="45"/>
    </location>
</feature>
<feature type="transmembrane region" description="Helical" evidence="8">
    <location>
        <begin position="283"/>
        <end position="304"/>
    </location>
</feature>
<evidence type="ECO:0000256" key="3">
    <source>
        <dbReference type="ARBA" id="ARBA00022692"/>
    </source>
</evidence>
<keyword evidence="2" id="KW-0813">Transport</keyword>
<organism evidence="11 12">
    <name type="scientific">Paenibacillus terrae</name>
    <dbReference type="NCBI Taxonomy" id="159743"/>
    <lineage>
        <taxon>Bacteria</taxon>
        <taxon>Bacillati</taxon>
        <taxon>Bacillota</taxon>
        <taxon>Bacilli</taxon>
        <taxon>Bacillales</taxon>
        <taxon>Paenibacillaceae</taxon>
        <taxon>Paenibacillus</taxon>
    </lineage>
</organism>
<dbReference type="SUPFAM" id="SSF90123">
    <property type="entry name" value="ABC transporter transmembrane region"/>
    <property type="match status" value="1"/>
</dbReference>
<feature type="transmembrane region" description="Helical" evidence="8">
    <location>
        <begin position="65"/>
        <end position="98"/>
    </location>
</feature>
<dbReference type="InterPro" id="IPR027417">
    <property type="entry name" value="P-loop_NTPase"/>
</dbReference>
<dbReference type="Pfam" id="PF00664">
    <property type="entry name" value="ABC_membrane"/>
    <property type="match status" value="1"/>
</dbReference>
<dbReference type="FunFam" id="1.20.1560.10:FF:000127">
    <property type="entry name" value="ABC transporter ATP-binding protein"/>
    <property type="match status" value="1"/>
</dbReference>
<proteinExistence type="predicted"/>
<evidence type="ECO:0000256" key="5">
    <source>
        <dbReference type="ARBA" id="ARBA00022840"/>
    </source>
</evidence>
<dbReference type="InterPro" id="IPR039421">
    <property type="entry name" value="Type_1_exporter"/>
</dbReference>
<evidence type="ECO:0000259" key="10">
    <source>
        <dbReference type="PROSITE" id="PS50929"/>
    </source>
</evidence>
<dbReference type="InterPro" id="IPR003439">
    <property type="entry name" value="ABC_transporter-like_ATP-bd"/>
</dbReference>
<dbReference type="GO" id="GO:0005524">
    <property type="term" value="F:ATP binding"/>
    <property type="evidence" value="ECO:0007669"/>
    <property type="project" value="UniProtKB-KW"/>
</dbReference>
<dbReference type="PROSITE" id="PS50929">
    <property type="entry name" value="ABC_TM1F"/>
    <property type="match status" value="1"/>
</dbReference>
<dbReference type="Gene3D" id="1.20.1560.10">
    <property type="entry name" value="ABC transporter type 1, transmembrane domain"/>
    <property type="match status" value="1"/>
</dbReference>
<dbReference type="OrthoDB" id="9762778at2"/>
<dbReference type="AlphaFoldDB" id="A0A0D7WYP6"/>
<dbReference type="InterPro" id="IPR003593">
    <property type="entry name" value="AAA+_ATPase"/>
</dbReference>
<evidence type="ECO:0000256" key="7">
    <source>
        <dbReference type="ARBA" id="ARBA00023136"/>
    </source>
</evidence>
<evidence type="ECO:0000256" key="4">
    <source>
        <dbReference type="ARBA" id="ARBA00022741"/>
    </source>
</evidence>
<evidence type="ECO:0000313" key="12">
    <source>
        <dbReference type="Proteomes" id="UP000032534"/>
    </source>
</evidence>
<dbReference type="GO" id="GO:0140359">
    <property type="term" value="F:ABC-type transporter activity"/>
    <property type="evidence" value="ECO:0007669"/>
    <property type="project" value="InterPro"/>
</dbReference>
<name>A0A0D7WYP6_9BACL</name>
<keyword evidence="3 8" id="KW-0812">Transmembrane</keyword>
<dbReference type="PANTHER" id="PTHR24221:SF397">
    <property type="entry name" value="ABC TRANSPORTER, ATP-BINDING TRANSMEMBRANE PROTEIN"/>
    <property type="match status" value="1"/>
</dbReference>
<feature type="transmembrane region" description="Helical" evidence="8">
    <location>
        <begin position="167"/>
        <end position="186"/>
    </location>
</feature>
<evidence type="ECO:0000256" key="6">
    <source>
        <dbReference type="ARBA" id="ARBA00022989"/>
    </source>
</evidence>
<accession>A0A0D7WYP6</accession>
<feature type="domain" description="ABC transmembrane type-1" evidence="10">
    <location>
        <begin position="23"/>
        <end position="315"/>
    </location>
</feature>
<dbReference type="InterPro" id="IPR011527">
    <property type="entry name" value="ABC1_TM_dom"/>
</dbReference>
<dbReference type="GO" id="GO:0005886">
    <property type="term" value="C:plasma membrane"/>
    <property type="evidence" value="ECO:0007669"/>
    <property type="project" value="UniProtKB-SubCell"/>
</dbReference>
<dbReference type="SMART" id="SM00382">
    <property type="entry name" value="AAA"/>
    <property type="match status" value="1"/>
</dbReference>
<evidence type="ECO:0000256" key="2">
    <source>
        <dbReference type="ARBA" id="ARBA00022448"/>
    </source>
</evidence>
<keyword evidence="5 11" id="KW-0067">ATP-binding</keyword>
<evidence type="ECO:0000256" key="8">
    <source>
        <dbReference type="SAM" id="Phobius"/>
    </source>
</evidence>
<sequence>MQQKPGIARLLQIAGEKRGLLTFSALFSGLSAILMLVPYASVYFVLKELLEHAAQPTTADGPFMIRWGLIALAGLLASLITMYIGGLISHIAAFRILYGLRVKLSAHIGKLPLGWLNGTSTGAVKKTLEQNVEKVETFVAHQLPDLVQVIVTAVVMIVAMFSLNVWLALACVVPILLAFTVQMTLIGGSKTWDNVREYYNSLERLNGSAVQYVRGMPAIKIFGQTVHSFRKFYSDMVHYREYCVKFTDQFQTGFLVFKVIISSFAAFVLPVGVYLLSGNPGNVAFASVLLFFLVMAPGVSAPMFKIMHLMSSMRDIHEGVDRIDRIFNEPAMQEPAHPQKPTTYDVQFEQVSFSYGSTEEVKEPQDGGETQPTRVLFDISFTARQGEMTALVGPSGSGKSTIANLVPRFWDVQEGAIRIGGADIRQMSTSNLMDTVAFVFQETFLFFDSVFNNIVVGDTGASMEQVIAAAKAAQCHEFISKLQNGYDTLIGEGGVYLSGGEEQRLAVARAILKNAPILVLDEATAFADPENEYEMQLALKELMKNKTVIVIAHRLSTIQHADQILVLQEGHIAERGQHRELIRADGLYARLWQAYTDAGQWQIGAPGEETAKR</sequence>
<evidence type="ECO:0000259" key="9">
    <source>
        <dbReference type="PROSITE" id="PS50893"/>
    </source>
</evidence>
<feature type="domain" description="ABC transporter" evidence="9">
    <location>
        <begin position="346"/>
        <end position="594"/>
    </location>
</feature>
<dbReference type="GO" id="GO:0016887">
    <property type="term" value="F:ATP hydrolysis activity"/>
    <property type="evidence" value="ECO:0007669"/>
    <property type="project" value="InterPro"/>
</dbReference>
<keyword evidence="7 8" id="KW-0472">Membrane</keyword>
<comment type="caution">
    <text evidence="11">The sequence shown here is derived from an EMBL/GenBank/DDBJ whole genome shotgun (WGS) entry which is preliminary data.</text>
</comment>
<dbReference type="RefSeq" id="WP_044647389.1">
    <property type="nucleotide sequence ID" value="NZ_JTHP01000038.1"/>
</dbReference>
<dbReference type="Proteomes" id="UP000032534">
    <property type="component" value="Unassembled WGS sequence"/>
</dbReference>
<comment type="subcellular location">
    <subcellularLocation>
        <location evidence="1">Cell membrane</location>
        <topology evidence="1">Multi-pass membrane protein</topology>
    </subcellularLocation>
</comment>
<keyword evidence="6 8" id="KW-1133">Transmembrane helix</keyword>
<dbReference type="EMBL" id="JTHP01000038">
    <property type="protein sequence ID" value="KJD44280.1"/>
    <property type="molecule type" value="Genomic_DNA"/>
</dbReference>
<keyword evidence="12" id="KW-1185">Reference proteome</keyword>
<dbReference type="PANTHER" id="PTHR24221">
    <property type="entry name" value="ATP-BINDING CASSETTE SUB-FAMILY B"/>
    <property type="match status" value="1"/>
</dbReference>
<dbReference type="PROSITE" id="PS50893">
    <property type="entry name" value="ABC_TRANSPORTER_2"/>
    <property type="match status" value="1"/>
</dbReference>
<dbReference type="GO" id="GO:0034040">
    <property type="term" value="F:ATPase-coupled lipid transmembrane transporter activity"/>
    <property type="evidence" value="ECO:0007669"/>
    <property type="project" value="TreeGrafter"/>
</dbReference>
<feature type="transmembrane region" description="Helical" evidence="8">
    <location>
        <begin position="255"/>
        <end position="277"/>
    </location>
</feature>
<gene>
    <name evidence="11" type="ORF">QD47_17780</name>
</gene>
<dbReference type="PATRIC" id="fig|159743.3.peg.3955"/>
<evidence type="ECO:0000313" key="11">
    <source>
        <dbReference type="EMBL" id="KJD44280.1"/>
    </source>
</evidence>
<dbReference type="SUPFAM" id="SSF52540">
    <property type="entry name" value="P-loop containing nucleoside triphosphate hydrolases"/>
    <property type="match status" value="1"/>
</dbReference>
<reference evidence="11 12" key="1">
    <citation type="submission" date="2014-11" db="EMBL/GenBank/DDBJ databases">
        <title>Draft Genome Sequences of Paenibacillus polymyxa NRRL B-30509 and Paenibacillus terrae NRRL B-30644, Strains from a Poultry Environment that Produce Tridecaptin A and Paenicidins.</title>
        <authorList>
            <person name="van Belkum M.J."/>
            <person name="Lohans C.T."/>
            <person name="Vederas J.C."/>
        </authorList>
    </citation>
    <scope>NUCLEOTIDE SEQUENCE [LARGE SCALE GENOMIC DNA]</scope>
    <source>
        <strain evidence="11 12">NRRL B-30644</strain>
    </source>
</reference>